<proteinExistence type="predicted"/>
<keyword evidence="1" id="KW-0732">Signal</keyword>
<feature type="chain" id="PRO_5042968358" evidence="1">
    <location>
        <begin position="19"/>
        <end position="91"/>
    </location>
</feature>
<evidence type="ECO:0000313" key="3">
    <source>
        <dbReference type="Proteomes" id="UP001302321"/>
    </source>
</evidence>
<keyword evidence="3" id="KW-1185">Reference proteome</keyword>
<protein>
    <submittedName>
        <fullName evidence="2">Uncharacterized protein</fullName>
    </submittedName>
</protein>
<gene>
    <name evidence="2" type="ORF">QBC36DRAFT_122077</name>
</gene>
<dbReference type="EMBL" id="MU866089">
    <property type="protein sequence ID" value="KAK4181189.1"/>
    <property type="molecule type" value="Genomic_DNA"/>
</dbReference>
<feature type="signal peptide" evidence="1">
    <location>
        <begin position="1"/>
        <end position="18"/>
    </location>
</feature>
<organism evidence="2 3">
    <name type="scientific">Triangularia setosa</name>
    <dbReference type="NCBI Taxonomy" id="2587417"/>
    <lineage>
        <taxon>Eukaryota</taxon>
        <taxon>Fungi</taxon>
        <taxon>Dikarya</taxon>
        <taxon>Ascomycota</taxon>
        <taxon>Pezizomycotina</taxon>
        <taxon>Sordariomycetes</taxon>
        <taxon>Sordariomycetidae</taxon>
        <taxon>Sordariales</taxon>
        <taxon>Podosporaceae</taxon>
        <taxon>Triangularia</taxon>
    </lineage>
</organism>
<evidence type="ECO:0000313" key="2">
    <source>
        <dbReference type="EMBL" id="KAK4181189.1"/>
    </source>
</evidence>
<reference evidence="2" key="2">
    <citation type="submission" date="2023-05" db="EMBL/GenBank/DDBJ databases">
        <authorList>
            <consortium name="Lawrence Berkeley National Laboratory"/>
            <person name="Steindorff A."/>
            <person name="Hensen N."/>
            <person name="Bonometti L."/>
            <person name="Westerberg I."/>
            <person name="Brannstrom I.O."/>
            <person name="Guillou S."/>
            <person name="Cros-Aarteil S."/>
            <person name="Calhoun S."/>
            <person name="Haridas S."/>
            <person name="Kuo A."/>
            <person name="Mondo S."/>
            <person name="Pangilinan J."/>
            <person name="Riley R."/>
            <person name="Labutti K."/>
            <person name="Andreopoulos B."/>
            <person name="Lipzen A."/>
            <person name="Chen C."/>
            <person name="Yanf M."/>
            <person name="Daum C."/>
            <person name="Ng V."/>
            <person name="Clum A."/>
            <person name="Ohm R."/>
            <person name="Martin F."/>
            <person name="Silar P."/>
            <person name="Natvig D."/>
            <person name="Lalanne C."/>
            <person name="Gautier V."/>
            <person name="Ament-Velasquez S.L."/>
            <person name="Kruys A."/>
            <person name="Hutchinson M.I."/>
            <person name="Powell A.J."/>
            <person name="Barry K."/>
            <person name="Miller A.N."/>
            <person name="Grigoriev I.V."/>
            <person name="Debuchy R."/>
            <person name="Gladieux P."/>
            <person name="Thoren M.H."/>
            <person name="Johannesson H."/>
        </authorList>
    </citation>
    <scope>NUCLEOTIDE SEQUENCE</scope>
    <source>
        <strain evidence="2">CBS 892.96</strain>
    </source>
</reference>
<comment type="caution">
    <text evidence="2">The sequence shown here is derived from an EMBL/GenBank/DDBJ whole genome shotgun (WGS) entry which is preliminary data.</text>
</comment>
<name>A0AAN6WFN7_9PEZI</name>
<dbReference type="Proteomes" id="UP001302321">
    <property type="component" value="Unassembled WGS sequence"/>
</dbReference>
<accession>A0AAN6WFN7</accession>
<reference evidence="2" key="1">
    <citation type="journal article" date="2023" name="Mol. Phylogenet. Evol.">
        <title>Genome-scale phylogeny and comparative genomics of the fungal order Sordariales.</title>
        <authorList>
            <person name="Hensen N."/>
            <person name="Bonometti L."/>
            <person name="Westerberg I."/>
            <person name="Brannstrom I.O."/>
            <person name="Guillou S."/>
            <person name="Cros-Aarteil S."/>
            <person name="Calhoun S."/>
            <person name="Haridas S."/>
            <person name="Kuo A."/>
            <person name="Mondo S."/>
            <person name="Pangilinan J."/>
            <person name="Riley R."/>
            <person name="LaButti K."/>
            <person name="Andreopoulos B."/>
            <person name="Lipzen A."/>
            <person name="Chen C."/>
            <person name="Yan M."/>
            <person name="Daum C."/>
            <person name="Ng V."/>
            <person name="Clum A."/>
            <person name="Steindorff A."/>
            <person name="Ohm R.A."/>
            <person name="Martin F."/>
            <person name="Silar P."/>
            <person name="Natvig D.O."/>
            <person name="Lalanne C."/>
            <person name="Gautier V."/>
            <person name="Ament-Velasquez S.L."/>
            <person name="Kruys A."/>
            <person name="Hutchinson M.I."/>
            <person name="Powell A.J."/>
            <person name="Barry K."/>
            <person name="Miller A.N."/>
            <person name="Grigoriev I.V."/>
            <person name="Debuchy R."/>
            <person name="Gladieux P."/>
            <person name="Hiltunen Thoren M."/>
            <person name="Johannesson H."/>
        </authorList>
    </citation>
    <scope>NUCLEOTIDE SEQUENCE</scope>
    <source>
        <strain evidence="2">CBS 892.96</strain>
    </source>
</reference>
<dbReference type="AlphaFoldDB" id="A0AAN6WFN7"/>
<sequence length="91" mass="10096">MWLFVCYFVGMMLLETGSQVEEAINQIQDSVGAGSFQSLNWAVQSQALHADVMCGATPQIDHPQASIRHHAVTFDDDIKPQLCQHNILIQA</sequence>
<evidence type="ECO:0000256" key="1">
    <source>
        <dbReference type="SAM" id="SignalP"/>
    </source>
</evidence>